<evidence type="ECO:0000259" key="3">
    <source>
        <dbReference type="Pfam" id="PF00156"/>
    </source>
</evidence>
<dbReference type="GO" id="GO:0046100">
    <property type="term" value="P:hypoxanthine metabolic process"/>
    <property type="evidence" value="ECO:0007669"/>
    <property type="project" value="TreeGrafter"/>
</dbReference>
<comment type="catalytic activity">
    <reaction evidence="1">
        <text>GMP + diphosphate = guanine + 5-phospho-alpha-D-ribose 1-diphosphate</text>
        <dbReference type="Rhea" id="RHEA:25424"/>
        <dbReference type="ChEBI" id="CHEBI:16235"/>
        <dbReference type="ChEBI" id="CHEBI:33019"/>
        <dbReference type="ChEBI" id="CHEBI:58017"/>
        <dbReference type="ChEBI" id="CHEBI:58115"/>
        <dbReference type="EC" id="2.4.2.8"/>
    </reaction>
    <physiologicalReaction direction="right-to-left" evidence="1">
        <dbReference type="Rhea" id="RHEA:25426"/>
    </physiologicalReaction>
</comment>
<dbReference type="PANTHER" id="PTHR43340">
    <property type="entry name" value="HYPOXANTHINE-GUANINE PHOSPHORIBOSYLTRANSFERASE"/>
    <property type="match status" value="1"/>
</dbReference>
<dbReference type="InterPro" id="IPR050408">
    <property type="entry name" value="HGPRT"/>
</dbReference>
<dbReference type="STRING" id="204669.Acid345_0063"/>
<dbReference type="InterPro" id="IPR029057">
    <property type="entry name" value="PRTase-like"/>
</dbReference>
<dbReference type="HOGENOM" id="CLU_073615_0_0_0"/>
<dbReference type="RefSeq" id="WP_011520870.1">
    <property type="nucleotide sequence ID" value="NC_008009.1"/>
</dbReference>
<evidence type="ECO:0000313" key="4">
    <source>
        <dbReference type="EMBL" id="ABF39068.1"/>
    </source>
</evidence>
<feature type="domain" description="Phosphoribosyltransferase" evidence="3">
    <location>
        <begin position="16"/>
        <end position="157"/>
    </location>
</feature>
<keyword evidence="5" id="KW-1185">Reference proteome</keyword>
<name>Q1IVN2_KORVE</name>
<dbReference type="EMBL" id="CP000360">
    <property type="protein sequence ID" value="ABF39068.1"/>
    <property type="molecule type" value="Genomic_DNA"/>
</dbReference>
<gene>
    <name evidence="4" type="ordered locus">Acid345_0063</name>
</gene>
<organism evidence="4 5">
    <name type="scientific">Koribacter versatilis (strain Ellin345)</name>
    <dbReference type="NCBI Taxonomy" id="204669"/>
    <lineage>
        <taxon>Bacteria</taxon>
        <taxon>Pseudomonadati</taxon>
        <taxon>Acidobacteriota</taxon>
        <taxon>Terriglobia</taxon>
        <taxon>Terriglobales</taxon>
        <taxon>Candidatus Korobacteraceae</taxon>
        <taxon>Candidatus Korobacter</taxon>
    </lineage>
</organism>
<dbReference type="KEGG" id="aba:Acid345_0063"/>
<comment type="catalytic activity">
    <reaction evidence="2">
        <text>IMP + diphosphate = hypoxanthine + 5-phospho-alpha-D-ribose 1-diphosphate</text>
        <dbReference type="Rhea" id="RHEA:17973"/>
        <dbReference type="ChEBI" id="CHEBI:17368"/>
        <dbReference type="ChEBI" id="CHEBI:33019"/>
        <dbReference type="ChEBI" id="CHEBI:58017"/>
        <dbReference type="ChEBI" id="CHEBI:58053"/>
        <dbReference type="EC" id="2.4.2.8"/>
    </reaction>
    <physiologicalReaction direction="right-to-left" evidence="2">
        <dbReference type="Rhea" id="RHEA:17975"/>
    </physiologicalReaction>
</comment>
<evidence type="ECO:0000313" key="5">
    <source>
        <dbReference type="Proteomes" id="UP000002432"/>
    </source>
</evidence>
<evidence type="ECO:0000256" key="1">
    <source>
        <dbReference type="ARBA" id="ARBA00048811"/>
    </source>
</evidence>
<dbReference type="GO" id="GO:0032264">
    <property type="term" value="P:IMP salvage"/>
    <property type="evidence" value="ECO:0007669"/>
    <property type="project" value="TreeGrafter"/>
</dbReference>
<dbReference type="GO" id="GO:0005829">
    <property type="term" value="C:cytosol"/>
    <property type="evidence" value="ECO:0007669"/>
    <property type="project" value="TreeGrafter"/>
</dbReference>
<reference evidence="4 5" key="1">
    <citation type="journal article" date="2009" name="Appl. Environ. Microbiol.">
        <title>Three genomes from the phylum Acidobacteria provide insight into the lifestyles of these microorganisms in soils.</title>
        <authorList>
            <person name="Ward N.L."/>
            <person name="Challacombe J.F."/>
            <person name="Janssen P.H."/>
            <person name="Henrissat B."/>
            <person name="Coutinho P.M."/>
            <person name="Wu M."/>
            <person name="Xie G."/>
            <person name="Haft D.H."/>
            <person name="Sait M."/>
            <person name="Badger J."/>
            <person name="Barabote R.D."/>
            <person name="Bradley B."/>
            <person name="Brettin T.S."/>
            <person name="Brinkac L.M."/>
            <person name="Bruce D."/>
            <person name="Creasy T."/>
            <person name="Daugherty S.C."/>
            <person name="Davidsen T.M."/>
            <person name="DeBoy R.T."/>
            <person name="Detter J.C."/>
            <person name="Dodson R.J."/>
            <person name="Durkin A.S."/>
            <person name="Ganapathy A."/>
            <person name="Gwinn-Giglio M."/>
            <person name="Han C.S."/>
            <person name="Khouri H."/>
            <person name="Kiss H."/>
            <person name="Kothari S.P."/>
            <person name="Madupu R."/>
            <person name="Nelson K.E."/>
            <person name="Nelson W.C."/>
            <person name="Paulsen I."/>
            <person name="Penn K."/>
            <person name="Ren Q."/>
            <person name="Rosovitz M.J."/>
            <person name="Selengut J.D."/>
            <person name="Shrivastava S."/>
            <person name="Sullivan S.A."/>
            <person name="Tapia R."/>
            <person name="Thompson L.S."/>
            <person name="Watkins K.L."/>
            <person name="Yang Q."/>
            <person name="Yu C."/>
            <person name="Zafar N."/>
            <person name="Zhou L."/>
            <person name="Kuske C.R."/>
        </authorList>
    </citation>
    <scope>NUCLEOTIDE SEQUENCE [LARGE SCALE GENOMIC DNA]</scope>
    <source>
        <strain evidence="4 5">Ellin345</strain>
    </source>
</reference>
<proteinExistence type="predicted"/>
<accession>Q1IVN2</accession>
<dbReference type="AlphaFoldDB" id="Q1IVN2"/>
<dbReference type="Gene3D" id="3.40.50.2020">
    <property type="match status" value="1"/>
</dbReference>
<dbReference type="GO" id="GO:0032263">
    <property type="term" value="P:GMP salvage"/>
    <property type="evidence" value="ECO:0007669"/>
    <property type="project" value="TreeGrafter"/>
</dbReference>
<dbReference type="eggNOG" id="COG0634">
    <property type="taxonomic scope" value="Bacteria"/>
</dbReference>
<dbReference type="Proteomes" id="UP000002432">
    <property type="component" value="Chromosome"/>
</dbReference>
<dbReference type="SUPFAM" id="SSF53271">
    <property type="entry name" value="PRTase-like"/>
    <property type="match status" value="1"/>
</dbReference>
<sequence>MSREEGLPANLKAIVTAEQIQHRVVELGRQITADYAGKRIVIIGVLENAFVFMADLIRHIELPTVCQFVLSDIHDVEEGLAPAREIFFFPEVEVSGEHVLLIEGLVQSGLTTDFLVTNLMGRGAASIKTASLLNRQSSRKVSVQLDYFGFDIDDPYVVGYGLGAPHLGRNLPYVAATKPPEPGV</sequence>
<keyword evidence="4" id="KW-0808">Transferase</keyword>
<dbReference type="GO" id="GO:0006178">
    <property type="term" value="P:guanine salvage"/>
    <property type="evidence" value="ECO:0007669"/>
    <property type="project" value="TreeGrafter"/>
</dbReference>
<dbReference type="CDD" id="cd06223">
    <property type="entry name" value="PRTases_typeI"/>
    <property type="match status" value="1"/>
</dbReference>
<dbReference type="PANTHER" id="PTHR43340:SF1">
    <property type="entry name" value="HYPOXANTHINE PHOSPHORIBOSYLTRANSFERASE"/>
    <property type="match status" value="1"/>
</dbReference>
<dbReference type="InterPro" id="IPR000836">
    <property type="entry name" value="PRTase_dom"/>
</dbReference>
<dbReference type="EnsemblBacteria" id="ABF39068">
    <property type="protein sequence ID" value="ABF39068"/>
    <property type="gene ID" value="Acid345_0063"/>
</dbReference>
<keyword evidence="4" id="KW-0328">Glycosyltransferase</keyword>
<dbReference type="Pfam" id="PF00156">
    <property type="entry name" value="Pribosyltran"/>
    <property type="match status" value="1"/>
</dbReference>
<protein>
    <submittedName>
        <fullName evidence="4">Phosphoribosyltransferase</fullName>
    </submittedName>
</protein>
<dbReference type="GO" id="GO:0004422">
    <property type="term" value="F:hypoxanthine phosphoribosyltransferase activity"/>
    <property type="evidence" value="ECO:0007669"/>
    <property type="project" value="TreeGrafter"/>
</dbReference>
<evidence type="ECO:0000256" key="2">
    <source>
        <dbReference type="ARBA" id="ARBA00049402"/>
    </source>
</evidence>
<dbReference type="GO" id="GO:0000287">
    <property type="term" value="F:magnesium ion binding"/>
    <property type="evidence" value="ECO:0007669"/>
    <property type="project" value="TreeGrafter"/>
</dbReference>